<name>A0AAU7CSD7_9BACT</name>
<dbReference type="GO" id="GO:0008168">
    <property type="term" value="F:methyltransferase activity"/>
    <property type="evidence" value="ECO:0007669"/>
    <property type="project" value="UniProtKB-KW"/>
</dbReference>
<evidence type="ECO:0000313" key="1">
    <source>
        <dbReference type="EMBL" id="XBH08215.1"/>
    </source>
</evidence>
<dbReference type="Pfam" id="PF13489">
    <property type="entry name" value="Methyltransf_23"/>
    <property type="match status" value="1"/>
</dbReference>
<dbReference type="GO" id="GO:0032259">
    <property type="term" value="P:methylation"/>
    <property type="evidence" value="ECO:0007669"/>
    <property type="project" value="UniProtKB-KW"/>
</dbReference>
<gene>
    <name evidence="1" type="ORF">V5E97_19885</name>
</gene>
<proteinExistence type="predicted"/>
<dbReference type="SUPFAM" id="SSF53335">
    <property type="entry name" value="S-adenosyl-L-methionine-dependent methyltransferases"/>
    <property type="match status" value="1"/>
</dbReference>
<dbReference type="PANTHER" id="PTHR43861:SF6">
    <property type="entry name" value="METHYLTRANSFERASE TYPE 11"/>
    <property type="match status" value="1"/>
</dbReference>
<reference evidence="1" key="1">
    <citation type="submission" date="2024-05" db="EMBL/GenBank/DDBJ databases">
        <title>Planctomycetes of the genus Singulisphaera possess chitinolytic capabilities.</title>
        <authorList>
            <person name="Ivanova A."/>
        </authorList>
    </citation>
    <scope>NUCLEOTIDE SEQUENCE</scope>
    <source>
        <strain evidence="1">Ch08T</strain>
    </source>
</reference>
<dbReference type="InterPro" id="IPR029063">
    <property type="entry name" value="SAM-dependent_MTases_sf"/>
</dbReference>
<dbReference type="Gene3D" id="3.40.50.150">
    <property type="entry name" value="Vaccinia Virus protein VP39"/>
    <property type="match status" value="1"/>
</dbReference>
<accession>A0AAU7CSD7</accession>
<sequence length="248" mass="28014">MQPDYARCYRTLWDRHWWWRSREAYLLGWIKRLHSRSPRERILDVGCGDGLFFEQLERFGAVDGLEPDASLVNDPRWRSRIRVGSLDHRFQGASDYDLLLMLDVLEHIGDDGEALRAARSALRPGGHLVLTVPALSWLWSQHDVANEHYRRYDPGGLRTVLAASGFEVETVRFFFFWTVAPLLARRWLAPAKPGGGDGTADYAVPVPPAPLNGALTLLSLGEHALGRIVRWPLGTSLLAIARRPIDAD</sequence>
<dbReference type="EC" id="2.1.1.-" evidence="1"/>
<dbReference type="RefSeq" id="WP_406701050.1">
    <property type="nucleotide sequence ID" value="NZ_CP155447.1"/>
</dbReference>
<dbReference type="PANTHER" id="PTHR43861">
    <property type="entry name" value="TRANS-ACONITATE 2-METHYLTRANSFERASE-RELATED"/>
    <property type="match status" value="1"/>
</dbReference>
<keyword evidence="1" id="KW-0489">Methyltransferase</keyword>
<keyword evidence="1" id="KW-0808">Transferase</keyword>
<organism evidence="1">
    <name type="scientific">Singulisphaera sp. Ch08</name>
    <dbReference type="NCBI Taxonomy" id="3120278"/>
    <lineage>
        <taxon>Bacteria</taxon>
        <taxon>Pseudomonadati</taxon>
        <taxon>Planctomycetota</taxon>
        <taxon>Planctomycetia</taxon>
        <taxon>Isosphaerales</taxon>
        <taxon>Isosphaeraceae</taxon>
        <taxon>Singulisphaera</taxon>
    </lineage>
</organism>
<dbReference type="AlphaFoldDB" id="A0AAU7CSD7"/>
<dbReference type="EMBL" id="CP155447">
    <property type="protein sequence ID" value="XBH08215.1"/>
    <property type="molecule type" value="Genomic_DNA"/>
</dbReference>
<dbReference type="CDD" id="cd02440">
    <property type="entry name" value="AdoMet_MTases"/>
    <property type="match status" value="1"/>
</dbReference>
<protein>
    <submittedName>
        <fullName evidence="1">Class I SAM-dependent methyltransferase</fullName>
        <ecNumber evidence="1">2.1.1.-</ecNumber>
    </submittedName>
</protein>